<proteinExistence type="predicted"/>
<evidence type="ECO:0000313" key="2">
    <source>
        <dbReference type="Proteomes" id="UP000053038"/>
    </source>
</evidence>
<evidence type="ECO:0000313" key="1">
    <source>
        <dbReference type="EMBL" id="KHN52949.1"/>
    </source>
</evidence>
<gene>
    <name evidence="1" type="ORF">OI69_07285</name>
</gene>
<organism evidence="1 2">
    <name type="scientific">Pectobacterium fontis</name>
    <dbReference type="NCBI Taxonomy" id="2558042"/>
    <lineage>
        <taxon>Bacteria</taxon>
        <taxon>Pseudomonadati</taxon>
        <taxon>Pseudomonadota</taxon>
        <taxon>Gammaproteobacteria</taxon>
        <taxon>Enterobacterales</taxon>
        <taxon>Pectobacteriaceae</taxon>
        <taxon>Pectobacterium</taxon>
    </lineage>
</organism>
<keyword evidence="2" id="KW-1185">Reference proteome</keyword>
<dbReference type="AlphaFoldDB" id="A0A7V8IJY1"/>
<comment type="caution">
    <text evidence="1">The sequence shown here is derived from an EMBL/GenBank/DDBJ whole genome shotgun (WGS) entry which is preliminary data.</text>
</comment>
<protein>
    <submittedName>
        <fullName evidence="1">Transposase</fullName>
    </submittedName>
</protein>
<accession>A0A7V8IJY1</accession>
<sequence>KGYQGKDEAWQQISGYIVNYYNSVRPHHYNGGLTPEESENRYRSYCKTVANMT</sequence>
<dbReference type="EMBL" id="JSXC01000021">
    <property type="protein sequence ID" value="KHN52949.1"/>
    <property type="molecule type" value="Genomic_DNA"/>
</dbReference>
<reference evidence="1 2" key="1">
    <citation type="submission" date="2014-10" db="EMBL/GenBank/DDBJ databases">
        <title>Genome sequence of Pectobacterium carotovorum M022.</title>
        <authorList>
            <person name="Chan K.-G."/>
            <person name="Tan W.-S."/>
        </authorList>
    </citation>
    <scope>NUCLEOTIDE SEQUENCE [LARGE SCALE GENOMIC DNA]</scope>
    <source>
        <strain evidence="1 2">M022</strain>
    </source>
</reference>
<feature type="non-terminal residue" evidence="1">
    <location>
        <position position="1"/>
    </location>
</feature>
<name>A0A7V8IJY1_9GAMM</name>
<dbReference type="Proteomes" id="UP000053038">
    <property type="component" value="Unassembled WGS sequence"/>
</dbReference>